<evidence type="ECO:0000256" key="8">
    <source>
        <dbReference type="SAM" id="MobiDB-lite"/>
    </source>
</evidence>
<name>A0AAW0GT50_9APHY</name>
<dbReference type="SUPFAM" id="SSF69012">
    <property type="entry name" value="alpha-ketoacid dehydrogenase kinase, N-terminal domain"/>
    <property type="match status" value="1"/>
</dbReference>
<protein>
    <recommendedName>
        <fullName evidence="7">Protein-serine/threonine kinase</fullName>
        <ecNumber evidence="7">2.7.11.-</ecNumber>
    </recommendedName>
</protein>
<evidence type="ECO:0000256" key="1">
    <source>
        <dbReference type="ARBA" id="ARBA00006155"/>
    </source>
</evidence>
<feature type="compositionally biased region" description="Polar residues" evidence="8">
    <location>
        <begin position="729"/>
        <end position="769"/>
    </location>
</feature>
<evidence type="ECO:0000256" key="3">
    <source>
        <dbReference type="ARBA" id="ARBA00022741"/>
    </source>
</evidence>
<feature type="compositionally biased region" description="Pro residues" evidence="8">
    <location>
        <begin position="586"/>
        <end position="601"/>
    </location>
</feature>
<keyword evidence="3 7" id="KW-0547">Nucleotide-binding</keyword>
<evidence type="ECO:0000256" key="5">
    <source>
        <dbReference type="ARBA" id="ARBA00022840"/>
    </source>
</evidence>
<dbReference type="Proteomes" id="UP001385951">
    <property type="component" value="Unassembled WGS sequence"/>
</dbReference>
<keyword evidence="5 7" id="KW-0067">ATP-binding</keyword>
<dbReference type="PANTHER" id="PTHR11947">
    <property type="entry name" value="PYRUVATE DEHYDROGENASE KINASE"/>
    <property type="match status" value="1"/>
</dbReference>
<dbReference type="InterPro" id="IPR036890">
    <property type="entry name" value="HATPase_C_sf"/>
</dbReference>
<evidence type="ECO:0000259" key="9">
    <source>
        <dbReference type="Pfam" id="PF02518"/>
    </source>
</evidence>
<evidence type="ECO:0000256" key="2">
    <source>
        <dbReference type="ARBA" id="ARBA00022679"/>
    </source>
</evidence>
<keyword evidence="12" id="KW-1185">Reference proteome</keyword>
<proteinExistence type="inferred from homology"/>
<feature type="compositionally biased region" description="Low complexity" evidence="8">
    <location>
        <begin position="410"/>
        <end position="421"/>
    </location>
</feature>
<feature type="compositionally biased region" description="Low complexity" evidence="8">
    <location>
        <begin position="482"/>
        <end position="495"/>
    </location>
</feature>
<feature type="compositionally biased region" description="Basic and acidic residues" evidence="8">
    <location>
        <begin position="285"/>
        <end position="295"/>
    </location>
</feature>
<dbReference type="SUPFAM" id="SSF55874">
    <property type="entry name" value="ATPase domain of HSP90 chaperone/DNA topoisomerase II/histidine kinase"/>
    <property type="match status" value="1"/>
</dbReference>
<comment type="subcellular location">
    <subcellularLocation>
        <location evidence="7">Mitochondrion matrix</location>
    </subcellularLocation>
</comment>
<feature type="region of interest" description="Disordered" evidence="8">
    <location>
        <begin position="714"/>
        <end position="780"/>
    </location>
</feature>
<dbReference type="InterPro" id="IPR018955">
    <property type="entry name" value="BCDHK/PDK_N"/>
</dbReference>
<feature type="domain" description="Histidine kinase/HSP90-like ATPase" evidence="9">
    <location>
        <begin position="176"/>
        <end position="341"/>
    </location>
</feature>
<dbReference type="Pfam" id="PF10436">
    <property type="entry name" value="BCDHK_Adom3"/>
    <property type="match status" value="1"/>
</dbReference>
<accession>A0AAW0GT50</accession>
<dbReference type="InterPro" id="IPR003594">
    <property type="entry name" value="HATPase_dom"/>
</dbReference>
<comment type="similarity">
    <text evidence="1 7">Belongs to the PDK/BCKDK protein kinase family.</text>
</comment>
<feature type="domain" description="Branched-chain alpha-ketoacid dehydrogenase kinase/Pyruvate dehydrogenase kinase N-terminal" evidence="10">
    <location>
        <begin position="1"/>
        <end position="122"/>
    </location>
</feature>
<dbReference type="InterPro" id="IPR039028">
    <property type="entry name" value="BCKD/PDK"/>
</dbReference>
<feature type="region of interest" description="Disordered" evidence="8">
    <location>
        <begin position="410"/>
        <end position="604"/>
    </location>
</feature>
<dbReference type="EMBL" id="JASBNA010000001">
    <property type="protein sequence ID" value="KAK7695831.1"/>
    <property type="molecule type" value="Genomic_DNA"/>
</dbReference>
<keyword evidence="6 7" id="KW-0496">Mitochondrion</keyword>
<evidence type="ECO:0000259" key="10">
    <source>
        <dbReference type="Pfam" id="PF10436"/>
    </source>
</evidence>
<comment type="caution">
    <text evidence="11">The sequence shown here is derived from an EMBL/GenBank/DDBJ whole genome shotgun (WGS) entry which is preliminary data.</text>
</comment>
<dbReference type="GO" id="GO:0004740">
    <property type="term" value="F:pyruvate dehydrogenase (acetyl-transferring) kinase activity"/>
    <property type="evidence" value="ECO:0007669"/>
    <property type="project" value="TreeGrafter"/>
</dbReference>
<evidence type="ECO:0000313" key="11">
    <source>
        <dbReference type="EMBL" id="KAK7695831.1"/>
    </source>
</evidence>
<dbReference type="EC" id="2.7.11.-" evidence="7"/>
<dbReference type="Pfam" id="PF02518">
    <property type="entry name" value="HATPase_c"/>
    <property type="match status" value="1"/>
</dbReference>
<organism evidence="11 12">
    <name type="scientific">Cerrena zonata</name>
    <dbReference type="NCBI Taxonomy" id="2478898"/>
    <lineage>
        <taxon>Eukaryota</taxon>
        <taxon>Fungi</taxon>
        <taxon>Dikarya</taxon>
        <taxon>Basidiomycota</taxon>
        <taxon>Agaricomycotina</taxon>
        <taxon>Agaricomycetes</taxon>
        <taxon>Polyporales</taxon>
        <taxon>Cerrenaceae</taxon>
        <taxon>Cerrena</taxon>
    </lineage>
</organism>
<feature type="region of interest" description="Disordered" evidence="8">
    <location>
        <begin position="665"/>
        <end position="686"/>
    </location>
</feature>
<feature type="compositionally biased region" description="Low complexity" evidence="8">
    <location>
        <begin position="714"/>
        <end position="728"/>
    </location>
</feature>
<keyword evidence="2 7" id="KW-0808">Transferase</keyword>
<feature type="compositionally biased region" description="Polar residues" evidence="8">
    <location>
        <begin position="572"/>
        <end position="583"/>
    </location>
</feature>
<dbReference type="Gene3D" id="1.20.140.20">
    <property type="entry name" value="Alpha-ketoacid/pyruvate dehydrogenase kinase, N-terminal domain"/>
    <property type="match status" value="1"/>
</dbReference>
<evidence type="ECO:0000256" key="7">
    <source>
        <dbReference type="RuleBase" id="RU366032"/>
    </source>
</evidence>
<dbReference type="GO" id="GO:0005759">
    <property type="term" value="C:mitochondrial matrix"/>
    <property type="evidence" value="ECO:0007669"/>
    <property type="project" value="UniProtKB-SubCell"/>
</dbReference>
<dbReference type="PANTHER" id="PTHR11947:SF25">
    <property type="entry name" value="[PYRUVATE DEHYDROGENASE (ACETYL-TRANSFERRING)] KINASE 2, MITOCHONDRIAL"/>
    <property type="match status" value="1"/>
</dbReference>
<evidence type="ECO:0000313" key="12">
    <source>
        <dbReference type="Proteomes" id="UP001385951"/>
    </source>
</evidence>
<feature type="compositionally biased region" description="Low complexity" evidence="8">
    <location>
        <begin position="553"/>
        <end position="566"/>
    </location>
</feature>
<sequence length="780" mass="86041">MQALPYVVVTQEGVAKVYELYWLAFEKFRRYPQIETMADNDAFCEFLREILDEHATVIPSLSLGLSLSSPYLAPDRLDTFMQRMLVSRISRRVLAEHHITLSKDMQVFQQGRPANDHVGIIQTGLDIKDCIERCTSYLRSRPLDVDGDIEEGVNTASWPEVIVDGHLDSKFAYIREHLDYIIFELLKNAFRATRLKHPAISQSPPINATIVSGNNHVTVRISDQGGGLMNAQIKSPSDLFSFSHERNSMRLEAARLGALRSASSRKRGVKATVDEQLDTWQRPTEGGENKRHAGSEDSSEPLPRIGIGLPMSNIYATYFGGSLELISMDGYGTDVYLRLPRLGTNLEGIEHFFDETDSPPPPAYELTDQQYDQKTSHALEASLAETSHGPTNDDLWEAWDESAFEAAAARMSISGSSSTSSNPPQLPVSDTARAKAKEAGMSSNDSEIAPLRIHKKSAQSPPSRKEKERPSWYAEAQLDRIPQSSSSQPAPSHPARGSLPSPPRRASYEREPTPPPSFEAVGPSLDGPPYEDPHAVQPGPPIVMSYSAGDSRPASPLQSPVLQPPSFGFPTNPRSHTPQSSYQHAPPAPRPMSAQPPPVPRMPVQLPVQQRSTAEFSMIGPRVPFNPQVAYNKKPRYGLPEEEPLPQKVDAASFYASAVSSYVPSRTPKAASKMPAHPPANRASTYVSPIPQRASYVPAAQQLHANSFNNYSNYSNPASYNPNPSYQSTTHQNYPSYGQQPMPTQQTYPGYNQTNCQTGYQPSWPTQPGGQPGSQFGRPW</sequence>
<dbReference type="InterPro" id="IPR036784">
    <property type="entry name" value="AK/P_DHK_N_sf"/>
</dbReference>
<dbReference type="AlphaFoldDB" id="A0AAW0GT50"/>
<dbReference type="GO" id="GO:0010906">
    <property type="term" value="P:regulation of glucose metabolic process"/>
    <property type="evidence" value="ECO:0007669"/>
    <property type="project" value="TreeGrafter"/>
</dbReference>
<keyword evidence="4 7" id="KW-0418">Kinase</keyword>
<feature type="region of interest" description="Disordered" evidence="8">
    <location>
        <begin position="267"/>
        <end position="304"/>
    </location>
</feature>
<evidence type="ECO:0000256" key="6">
    <source>
        <dbReference type="ARBA" id="ARBA00023128"/>
    </source>
</evidence>
<gene>
    <name evidence="11" type="ORF">QCA50_000469</name>
</gene>
<reference evidence="11 12" key="1">
    <citation type="submission" date="2022-09" db="EMBL/GenBank/DDBJ databases">
        <authorList>
            <person name="Palmer J.M."/>
        </authorList>
    </citation>
    <scope>NUCLEOTIDE SEQUENCE [LARGE SCALE GENOMIC DNA]</scope>
    <source>
        <strain evidence="11 12">DSM 7382</strain>
    </source>
</reference>
<evidence type="ECO:0000256" key="4">
    <source>
        <dbReference type="ARBA" id="ARBA00022777"/>
    </source>
</evidence>
<dbReference type="GO" id="GO:0005524">
    <property type="term" value="F:ATP binding"/>
    <property type="evidence" value="ECO:0007669"/>
    <property type="project" value="UniProtKB-UniRule"/>
</dbReference>
<dbReference type="Gene3D" id="3.30.565.10">
    <property type="entry name" value="Histidine kinase-like ATPase, C-terminal domain"/>
    <property type="match status" value="1"/>
</dbReference>